<keyword evidence="9" id="KW-0547">Nucleotide-binding</keyword>
<dbReference type="InterPro" id="IPR027417">
    <property type="entry name" value="P-loop_NTPase"/>
</dbReference>
<evidence type="ECO:0000259" key="18">
    <source>
        <dbReference type="Pfam" id="PF02706"/>
    </source>
</evidence>
<keyword evidence="5" id="KW-1003">Cell membrane</keyword>
<reference evidence="21 22" key="1">
    <citation type="submission" date="2017-06" db="EMBL/GenBank/DDBJ databases">
        <title>Celeribacter sp. TSPH2 complete genome sequence.</title>
        <authorList>
            <person name="Woo J.-H."/>
            <person name="Kim H.-S."/>
        </authorList>
    </citation>
    <scope>NUCLEOTIDE SEQUENCE [LARGE SCALE GENOMIC DNA]</scope>
    <source>
        <strain evidence="21 22">TSPH2</strain>
    </source>
</reference>
<evidence type="ECO:0000256" key="3">
    <source>
        <dbReference type="ARBA" id="ARBA00008883"/>
    </source>
</evidence>
<evidence type="ECO:0000256" key="8">
    <source>
        <dbReference type="ARBA" id="ARBA00022692"/>
    </source>
</evidence>
<keyword evidence="7" id="KW-0808">Transferase</keyword>
<dbReference type="Pfam" id="PF13807">
    <property type="entry name" value="GNVR"/>
    <property type="match status" value="1"/>
</dbReference>
<dbReference type="OrthoDB" id="230260at2"/>
<dbReference type="InterPro" id="IPR025669">
    <property type="entry name" value="AAA_dom"/>
</dbReference>
<evidence type="ECO:0000256" key="2">
    <source>
        <dbReference type="ARBA" id="ARBA00007316"/>
    </source>
</evidence>
<evidence type="ECO:0000256" key="10">
    <source>
        <dbReference type="ARBA" id="ARBA00022777"/>
    </source>
</evidence>
<dbReference type="AlphaFoldDB" id="A0A291GEK3"/>
<gene>
    <name evidence="21" type="ORF">CEW89_14045</name>
</gene>
<dbReference type="EMBL" id="CP022196">
    <property type="protein sequence ID" value="ATG48578.1"/>
    <property type="molecule type" value="Genomic_DNA"/>
</dbReference>
<dbReference type="InterPro" id="IPR050445">
    <property type="entry name" value="Bact_polysacc_biosynth/exp"/>
</dbReference>
<dbReference type="CDD" id="cd05387">
    <property type="entry name" value="BY-kinase"/>
    <property type="match status" value="1"/>
</dbReference>
<feature type="transmembrane region" description="Helical" evidence="17">
    <location>
        <begin position="404"/>
        <end position="424"/>
    </location>
</feature>
<dbReference type="STRING" id="1758178.GCA_001550095_01948"/>
<evidence type="ECO:0000256" key="17">
    <source>
        <dbReference type="SAM" id="Phobius"/>
    </source>
</evidence>
<dbReference type="Pfam" id="PF13614">
    <property type="entry name" value="AAA_31"/>
    <property type="match status" value="1"/>
</dbReference>
<name>A0A291GEK3_9RHOB</name>
<dbReference type="InterPro" id="IPR003856">
    <property type="entry name" value="LPS_length_determ_N"/>
</dbReference>
<feature type="domain" description="Tyrosine-protein kinase G-rich" evidence="20">
    <location>
        <begin position="352"/>
        <end position="423"/>
    </location>
</feature>
<sequence>MPSSPNISDDDVIDLGALLSVLWRKKLWILASIVACALIGAVYAFAIATPKYRATSVILLDSSGEQLLDLGAVLPSLGTDSEAINTEVEVLKSRRLLERVVTAAKLTEDPEFNATLVPPGLKTRLRNVLTGSERDRPTQDQQTTLAINAMLERMSVRNVPNTYVLQVTVETEAAEKSALLADTIAEQYILYQMDVKFEATRDASEWLTTRVADLKLELEQAEARVSEFSANSEVVSIETVQALERQLKELRERLQTMRTSLQSETARLDALNAAKTASAGQKAEVAGDPRLATLYHETGEGAAFDARFNQLVMQASTQVQRTEAQVQSLETSIAMREADIARQSDELIQLQQLTREAEASRLLYEYFLSRLKETSAQEGIQQADSRILSNAVLPDGPSEPRKSLILAMSIILGAMIGAALALLWEMRQHGYRQASDLEAETGLSVMGQIPLLPSNNRREGLEYLADKPASAAAEAVRNLRTSVMLSGLDKTPQIIMLSSSLPGEGKTTVSFALAQNFVGLGKKVLLIEGDIRRRVFSQYLDVKDAKGIMAVLAGEISLEEAVMHDPVMKADILISEPSNVNAADILSSERFADFLETARKAYDMVIIDTPPVLVVPDARVVAQHADTVLFTVHWDKTTKTQVRDALRMFETVGVSVTGLVLNQIDPKGMKHYGYGDSYGAYGSYGAKYYTN</sequence>
<keyword evidence="12 17" id="KW-1133">Transmembrane helix</keyword>
<evidence type="ECO:0000313" key="21">
    <source>
        <dbReference type="EMBL" id="ATG48578.1"/>
    </source>
</evidence>
<keyword evidence="6" id="KW-0997">Cell inner membrane</keyword>
<comment type="catalytic activity">
    <reaction evidence="15">
        <text>L-tyrosyl-[protein] + ATP = O-phospho-L-tyrosyl-[protein] + ADP + H(+)</text>
        <dbReference type="Rhea" id="RHEA:10596"/>
        <dbReference type="Rhea" id="RHEA-COMP:10136"/>
        <dbReference type="Rhea" id="RHEA-COMP:20101"/>
        <dbReference type="ChEBI" id="CHEBI:15378"/>
        <dbReference type="ChEBI" id="CHEBI:30616"/>
        <dbReference type="ChEBI" id="CHEBI:46858"/>
        <dbReference type="ChEBI" id="CHEBI:61978"/>
        <dbReference type="ChEBI" id="CHEBI:456216"/>
        <dbReference type="EC" id="2.7.10.2"/>
    </reaction>
</comment>
<dbReference type="InterPro" id="IPR005702">
    <property type="entry name" value="Wzc-like_C"/>
</dbReference>
<keyword evidence="16" id="KW-0175">Coiled coil</keyword>
<dbReference type="Pfam" id="PF02706">
    <property type="entry name" value="Wzz"/>
    <property type="match status" value="1"/>
</dbReference>
<evidence type="ECO:0000256" key="1">
    <source>
        <dbReference type="ARBA" id="ARBA00004429"/>
    </source>
</evidence>
<evidence type="ECO:0000313" key="22">
    <source>
        <dbReference type="Proteomes" id="UP000217935"/>
    </source>
</evidence>
<keyword evidence="22" id="KW-1185">Reference proteome</keyword>
<dbReference type="SUPFAM" id="SSF52540">
    <property type="entry name" value="P-loop containing nucleoside triphosphate hydrolases"/>
    <property type="match status" value="1"/>
</dbReference>
<dbReference type="GO" id="GO:0004715">
    <property type="term" value="F:non-membrane spanning protein tyrosine kinase activity"/>
    <property type="evidence" value="ECO:0007669"/>
    <property type="project" value="UniProtKB-EC"/>
</dbReference>
<dbReference type="Gene3D" id="3.40.50.300">
    <property type="entry name" value="P-loop containing nucleotide triphosphate hydrolases"/>
    <property type="match status" value="1"/>
</dbReference>
<comment type="subcellular location">
    <subcellularLocation>
        <location evidence="1">Cell inner membrane</location>
        <topology evidence="1">Multi-pass membrane protein</topology>
    </subcellularLocation>
</comment>
<evidence type="ECO:0000259" key="19">
    <source>
        <dbReference type="Pfam" id="PF13614"/>
    </source>
</evidence>
<dbReference type="GO" id="GO:0005886">
    <property type="term" value="C:plasma membrane"/>
    <property type="evidence" value="ECO:0007669"/>
    <property type="project" value="UniProtKB-SubCell"/>
</dbReference>
<evidence type="ECO:0000256" key="16">
    <source>
        <dbReference type="SAM" id="Coils"/>
    </source>
</evidence>
<organism evidence="21 22">
    <name type="scientific">Celeribacter ethanolicus</name>
    <dbReference type="NCBI Taxonomy" id="1758178"/>
    <lineage>
        <taxon>Bacteria</taxon>
        <taxon>Pseudomonadati</taxon>
        <taxon>Pseudomonadota</taxon>
        <taxon>Alphaproteobacteria</taxon>
        <taxon>Rhodobacterales</taxon>
        <taxon>Roseobacteraceae</taxon>
        <taxon>Celeribacter</taxon>
    </lineage>
</organism>
<accession>A0A291GEK3</accession>
<evidence type="ECO:0000256" key="5">
    <source>
        <dbReference type="ARBA" id="ARBA00022475"/>
    </source>
</evidence>
<evidence type="ECO:0000256" key="4">
    <source>
        <dbReference type="ARBA" id="ARBA00011903"/>
    </source>
</evidence>
<evidence type="ECO:0000259" key="20">
    <source>
        <dbReference type="Pfam" id="PF13807"/>
    </source>
</evidence>
<keyword evidence="11" id="KW-0067">ATP-binding</keyword>
<dbReference type="NCBIfam" id="TIGR01007">
    <property type="entry name" value="eps_fam"/>
    <property type="match status" value="1"/>
</dbReference>
<evidence type="ECO:0000256" key="14">
    <source>
        <dbReference type="ARBA" id="ARBA00023137"/>
    </source>
</evidence>
<feature type="coiled-coil region" evidence="16">
    <location>
        <begin position="312"/>
        <end position="360"/>
    </location>
</feature>
<dbReference type="RefSeq" id="WP_066707605.1">
    <property type="nucleotide sequence ID" value="NZ_CP022196.1"/>
</dbReference>
<evidence type="ECO:0000256" key="13">
    <source>
        <dbReference type="ARBA" id="ARBA00023136"/>
    </source>
</evidence>
<dbReference type="GO" id="GO:0005524">
    <property type="term" value="F:ATP binding"/>
    <property type="evidence" value="ECO:0007669"/>
    <property type="project" value="UniProtKB-KW"/>
</dbReference>
<feature type="transmembrane region" description="Helical" evidence="17">
    <location>
        <begin position="27"/>
        <end position="48"/>
    </location>
</feature>
<comment type="similarity">
    <text evidence="2">Belongs to the CpsD/CapB family.</text>
</comment>
<protein>
    <recommendedName>
        <fullName evidence="4">non-specific protein-tyrosine kinase</fullName>
        <ecNumber evidence="4">2.7.10.2</ecNumber>
    </recommendedName>
</protein>
<dbReference type="PANTHER" id="PTHR32309:SF13">
    <property type="entry name" value="FERRIC ENTEROBACTIN TRANSPORT PROTEIN FEPE"/>
    <property type="match status" value="1"/>
</dbReference>
<feature type="coiled-coil region" evidence="16">
    <location>
        <begin position="204"/>
        <end position="267"/>
    </location>
</feature>
<dbReference type="Proteomes" id="UP000217935">
    <property type="component" value="Chromosome"/>
</dbReference>
<evidence type="ECO:0000256" key="12">
    <source>
        <dbReference type="ARBA" id="ARBA00022989"/>
    </source>
</evidence>
<feature type="domain" description="AAA" evidence="19">
    <location>
        <begin position="493"/>
        <end position="642"/>
    </location>
</feature>
<keyword evidence="10" id="KW-0418">Kinase</keyword>
<evidence type="ECO:0000256" key="6">
    <source>
        <dbReference type="ARBA" id="ARBA00022519"/>
    </source>
</evidence>
<dbReference type="PANTHER" id="PTHR32309">
    <property type="entry name" value="TYROSINE-PROTEIN KINASE"/>
    <property type="match status" value="1"/>
</dbReference>
<dbReference type="KEGG" id="ceh:CEW89_14045"/>
<evidence type="ECO:0000256" key="15">
    <source>
        <dbReference type="ARBA" id="ARBA00051245"/>
    </source>
</evidence>
<comment type="similarity">
    <text evidence="3">Belongs to the etk/wzc family.</text>
</comment>
<evidence type="ECO:0000256" key="11">
    <source>
        <dbReference type="ARBA" id="ARBA00022840"/>
    </source>
</evidence>
<dbReference type="InterPro" id="IPR032807">
    <property type="entry name" value="GNVR"/>
</dbReference>
<evidence type="ECO:0000256" key="7">
    <source>
        <dbReference type="ARBA" id="ARBA00022679"/>
    </source>
</evidence>
<keyword evidence="8 17" id="KW-0812">Transmembrane</keyword>
<proteinExistence type="inferred from homology"/>
<evidence type="ECO:0000256" key="9">
    <source>
        <dbReference type="ARBA" id="ARBA00022741"/>
    </source>
</evidence>
<keyword evidence="13 17" id="KW-0472">Membrane</keyword>
<dbReference type="EC" id="2.7.10.2" evidence="4"/>
<feature type="domain" description="Polysaccharide chain length determinant N-terminal" evidence="18">
    <location>
        <begin position="13"/>
        <end position="102"/>
    </location>
</feature>
<keyword evidence="14" id="KW-0829">Tyrosine-protein kinase</keyword>